<dbReference type="AlphaFoldDB" id="A0A329MIF6"/>
<dbReference type="RefSeq" id="WP_113032489.1">
    <property type="nucleotide sequence ID" value="NZ_QMFB01000011.1"/>
</dbReference>
<reference evidence="2 3" key="1">
    <citation type="journal article" date="2009" name="Int. J. Syst. Evol. Microbiol.">
        <title>Paenibacillus contaminans sp. nov., isolated from a contaminated laboratory plate.</title>
        <authorList>
            <person name="Chou J.H."/>
            <person name="Lee J.H."/>
            <person name="Lin M.C."/>
            <person name="Chang P.S."/>
            <person name="Arun A.B."/>
            <person name="Young C.C."/>
            <person name="Chen W.M."/>
        </authorList>
    </citation>
    <scope>NUCLEOTIDE SEQUENCE [LARGE SCALE GENOMIC DNA]</scope>
    <source>
        <strain evidence="2 3">CKOBP-6</strain>
    </source>
</reference>
<organism evidence="2 3">
    <name type="scientific">Paenibacillus contaminans</name>
    <dbReference type="NCBI Taxonomy" id="450362"/>
    <lineage>
        <taxon>Bacteria</taxon>
        <taxon>Bacillati</taxon>
        <taxon>Bacillota</taxon>
        <taxon>Bacilli</taxon>
        <taxon>Bacillales</taxon>
        <taxon>Paenibacillaceae</taxon>
        <taxon>Paenibacillus</taxon>
    </lineage>
</organism>
<gene>
    <name evidence="2" type="ORF">DQG23_19150</name>
</gene>
<keyword evidence="1" id="KW-0175">Coiled coil</keyword>
<sequence>MNERHTADPEQLRAALRLLLQDADAEKADLLRGVDEALGSIAGLEAENERLKQEVKKLRGQLHAKAAGSMNSRLKDALRE</sequence>
<dbReference type="Proteomes" id="UP000250369">
    <property type="component" value="Unassembled WGS sequence"/>
</dbReference>
<dbReference type="EMBL" id="QMFB01000011">
    <property type="protein sequence ID" value="RAV19584.1"/>
    <property type="molecule type" value="Genomic_DNA"/>
</dbReference>
<feature type="coiled-coil region" evidence="1">
    <location>
        <begin position="34"/>
        <end position="61"/>
    </location>
</feature>
<keyword evidence="3" id="KW-1185">Reference proteome</keyword>
<name>A0A329MIF6_9BACL</name>
<evidence type="ECO:0000256" key="1">
    <source>
        <dbReference type="SAM" id="Coils"/>
    </source>
</evidence>
<protein>
    <submittedName>
        <fullName evidence="2">Uncharacterized protein</fullName>
    </submittedName>
</protein>
<accession>A0A329MIF6</accession>
<evidence type="ECO:0000313" key="2">
    <source>
        <dbReference type="EMBL" id="RAV19584.1"/>
    </source>
</evidence>
<comment type="caution">
    <text evidence="2">The sequence shown here is derived from an EMBL/GenBank/DDBJ whole genome shotgun (WGS) entry which is preliminary data.</text>
</comment>
<dbReference type="OrthoDB" id="2626631at2"/>
<proteinExistence type="predicted"/>
<evidence type="ECO:0000313" key="3">
    <source>
        <dbReference type="Proteomes" id="UP000250369"/>
    </source>
</evidence>